<dbReference type="PANTHER" id="PTHR33608:SF12">
    <property type="entry name" value="DUF58 DOMAIN-CONTAINING PROTEIN"/>
    <property type="match status" value="1"/>
</dbReference>
<dbReference type="RefSeq" id="WP_005997518.1">
    <property type="nucleotide sequence ID" value="NZ_AAEW02000001.1"/>
</dbReference>
<dbReference type="AlphaFoldDB" id="Q1K440"/>
<reference evidence="2" key="1">
    <citation type="submission" date="2006-05" db="EMBL/GenBank/DDBJ databases">
        <title>Annotation of the draft genome assembly of Desulfuromonas acetoxidans DSM 684.</title>
        <authorList>
            <consortium name="US DOE Joint Genome Institute (JGI-ORNL)"/>
            <person name="Larimer F."/>
            <person name="Land M."/>
            <person name="Hauser L."/>
        </authorList>
    </citation>
    <scope>NUCLEOTIDE SEQUENCE [LARGE SCALE GENOMIC DNA]</scope>
    <source>
        <strain evidence="2">DSM 684</strain>
    </source>
</reference>
<proteinExistence type="predicted"/>
<feature type="domain" description="DUF58" evidence="1">
    <location>
        <begin position="56"/>
        <end position="274"/>
    </location>
</feature>
<name>Q1K440_DESA6</name>
<comment type="caution">
    <text evidence="2">The sequence shown here is derived from an EMBL/GenBank/DDBJ whole genome shotgun (WGS) entry which is preliminary data.</text>
</comment>
<keyword evidence="3" id="KW-1185">Reference proteome</keyword>
<evidence type="ECO:0000313" key="3">
    <source>
        <dbReference type="Proteomes" id="UP000005695"/>
    </source>
</evidence>
<dbReference type="Pfam" id="PF01882">
    <property type="entry name" value="DUF58"/>
    <property type="match status" value="1"/>
</dbReference>
<organism evidence="2 3">
    <name type="scientific">Desulfuromonas acetoxidans (strain DSM 684 / 11070)</name>
    <dbReference type="NCBI Taxonomy" id="281689"/>
    <lineage>
        <taxon>Bacteria</taxon>
        <taxon>Pseudomonadati</taxon>
        <taxon>Thermodesulfobacteriota</taxon>
        <taxon>Desulfuromonadia</taxon>
        <taxon>Desulfuromonadales</taxon>
        <taxon>Desulfuromonadaceae</taxon>
        <taxon>Desulfuromonas</taxon>
    </lineage>
</organism>
<gene>
    <name evidence="2" type="ORF">Dace_3129</name>
</gene>
<dbReference type="Proteomes" id="UP000005695">
    <property type="component" value="Unassembled WGS sequence"/>
</dbReference>
<reference evidence="2" key="2">
    <citation type="submission" date="2006-05" db="EMBL/GenBank/DDBJ databases">
        <title>Sequencing of the draft genome and assembly of Desulfuromonas acetoxidans DSM 684.</title>
        <authorList>
            <consortium name="US DOE Joint Genome Institute (JGI-PGF)"/>
            <person name="Copeland A."/>
            <person name="Lucas S."/>
            <person name="Lapidus A."/>
            <person name="Barry K."/>
            <person name="Detter J.C."/>
            <person name="Glavina del Rio T."/>
            <person name="Hammon N."/>
            <person name="Israni S."/>
            <person name="Dalin E."/>
            <person name="Tice H."/>
            <person name="Bruce D."/>
            <person name="Pitluck S."/>
            <person name="Richardson P."/>
        </authorList>
    </citation>
    <scope>NUCLEOTIDE SEQUENCE [LARGE SCALE GENOMIC DNA]</scope>
    <source>
        <strain evidence="2">DSM 684</strain>
    </source>
</reference>
<dbReference type="InterPro" id="IPR002881">
    <property type="entry name" value="DUF58"/>
</dbReference>
<dbReference type="PANTHER" id="PTHR33608">
    <property type="entry name" value="BLL2464 PROTEIN"/>
    <property type="match status" value="1"/>
</dbReference>
<evidence type="ECO:0000259" key="1">
    <source>
        <dbReference type="Pfam" id="PF01882"/>
    </source>
</evidence>
<sequence>MKPDLDMNSRITITLPQLIALREQLEASVRRPALSRARLSGSYRSQQRGRGMEFAEVRSYQNGDDIRTIDWRVTARTGKPHTKLFQEERERPVLVALDYRRPMFFATRGCFKAVQASHLAALIGWQAHKNGDRLGAFLFSEERHVELRPQSGKRGVLRLLQQMVNAPAWQRPAHQPFAPQQRLFNTLIRLRRVARPGSFVTLISDFSQWDHQVEEQLILLARHCSLRLIFCYDPLEASLPQNGCYPISDGHDQGLLNSDDHSFRHHYQQRFTDHLDVLSQFCQQQRASLLLCATTDQPMDCLRGTGHGRDNGGRS</sequence>
<accession>Q1K440</accession>
<protein>
    <recommendedName>
        <fullName evidence="1">DUF58 domain-containing protein</fullName>
    </recommendedName>
</protein>
<evidence type="ECO:0000313" key="2">
    <source>
        <dbReference type="EMBL" id="EAT17263.1"/>
    </source>
</evidence>
<dbReference type="OrthoDB" id="9776116at2"/>
<dbReference type="EMBL" id="AAEW02000001">
    <property type="protein sequence ID" value="EAT17263.1"/>
    <property type="molecule type" value="Genomic_DNA"/>
</dbReference>